<name>A0A9E6MS60_9GENT</name>
<sequence>MDVLGHVRVHVESQRELFMFKQVSIIPLSPLQMYGVGWFLGPLPVLVDSRVREEGHHLLLKPQQAMLFVQ</sequence>
<evidence type="ECO:0000313" key="1">
    <source>
        <dbReference type="EMBL" id="QUE27180.1"/>
    </source>
</evidence>
<dbReference type="EMBL" id="MW525446">
    <property type="protein sequence ID" value="QUE27180.1"/>
    <property type="molecule type" value="Genomic_DNA"/>
</dbReference>
<keyword evidence="1" id="KW-0934">Plastid</keyword>
<protein>
    <submittedName>
        <fullName evidence="1">Photosystem II protein D2</fullName>
    </submittedName>
</protein>
<reference evidence="1" key="1">
    <citation type="submission" date="2021-01" db="EMBL/GenBank/DDBJ databases">
        <authorList>
            <person name="Deng S."/>
        </authorList>
    </citation>
    <scope>NUCLEOTIDE SEQUENCE</scope>
    <source>
        <tissue evidence="1">Leaves</tissue>
    </source>
</reference>
<gene>
    <name evidence="1" type="primary">psbD</name>
</gene>
<proteinExistence type="predicted"/>
<keyword evidence="1" id="KW-0150">Chloroplast</keyword>
<organism evidence="1">
    <name type="scientific">Sarcolobus globosus subsp. peregrinus</name>
    <dbReference type="NCBI Taxonomy" id="3004195"/>
    <lineage>
        <taxon>Eukaryota</taxon>
        <taxon>Viridiplantae</taxon>
        <taxon>Streptophyta</taxon>
        <taxon>Embryophyta</taxon>
        <taxon>Tracheophyta</taxon>
        <taxon>Spermatophyta</taxon>
        <taxon>Magnoliopsida</taxon>
        <taxon>eudicotyledons</taxon>
        <taxon>Gunneridae</taxon>
        <taxon>Pentapetalae</taxon>
        <taxon>asterids</taxon>
        <taxon>lamiids</taxon>
        <taxon>Gentianales</taxon>
        <taxon>Apocynaceae</taxon>
        <taxon>Asclepiadoideae</taxon>
        <taxon>Marsdenieae</taxon>
        <taxon>Sarcolobus</taxon>
    </lineage>
</organism>
<accession>A0A9E6MS60</accession>
<geneLocation type="chloroplast" evidence="1"/>
<dbReference type="AlphaFoldDB" id="A0A9E6MS60"/>